<reference evidence="2 3" key="1">
    <citation type="journal article" date="2015" name="Genome Biol. Evol.">
        <title>Comparative Genomics of a Bacterivorous Green Alga Reveals Evolutionary Causalities and Consequences of Phago-Mixotrophic Mode of Nutrition.</title>
        <authorList>
            <person name="Burns J.A."/>
            <person name="Paasch A."/>
            <person name="Narechania A."/>
            <person name="Kim E."/>
        </authorList>
    </citation>
    <scope>NUCLEOTIDE SEQUENCE [LARGE SCALE GENOMIC DNA]</scope>
    <source>
        <strain evidence="2 3">PLY_AMNH</strain>
    </source>
</reference>
<comment type="caution">
    <text evidence="2">The sequence shown here is derived from an EMBL/GenBank/DDBJ whole genome shotgun (WGS) entry which is preliminary data.</text>
</comment>
<feature type="compositionally biased region" description="Low complexity" evidence="1">
    <location>
        <begin position="29"/>
        <end position="48"/>
    </location>
</feature>
<keyword evidence="3" id="KW-1185">Reference proteome</keyword>
<feature type="region of interest" description="Disordered" evidence="1">
    <location>
        <begin position="24"/>
        <end position="83"/>
    </location>
</feature>
<organism evidence="2 3">
    <name type="scientific">Cymbomonas tetramitiformis</name>
    <dbReference type="NCBI Taxonomy" id="36881"/>
    <lineage>
        <taxon>Eukaryota</taxon>
        <taxon>Viridiplantae</taxon>
        <taxon>Chlorophyta</taxon>
        <taxon>Pyramimonadophyceae</taxon>
        <taxon>Pyramimonadales</taxon>
        <taxon>Pyramimonadaceae</taxon>
        <taxon>Cymbomonas</taxon>
    </lineage>
</organism>
<evidence type="ECO:0000313" key="3">
    <source>
        <dbReference type="Proteomes" id="UP001190700"/>
    </source>
</evidence>
<dbReference type="Proteomes" id="UP001190700">
    <property type="component" value="Unassembled WGS sequence"/>
</dbReference>
<name>A0AAE0BJX2_9CHLO</name>
<dbReference type="EMBL" id="LGRX02034716">
    <property type="protein sequence ID" value="KAK3237049.1"/>
    <property type="molecule type" value="Genomic_DNA"/>
</dbReference>
<feature type="compositionally biased region" description="Low complexity" evidence="1">
    <location>
        <begin position="70"/>
        <end position="83"/>
    </location>
</feature>
<evidence type="ECO:0000313" key="2">
    <source>
        <dbReference type="EMBL" id="KAK3237049.1"/>
    </source>
</evidence>
<gene>
    <name evidence="2" type="ORF">CYMTET_52854</name>
</gene>
<protein>
    <submittedName>
        <fullName evidence="2">Uncharacterized protein</fullName>
    </submittedName>
</protein>
<proteinExistence type="predicted"/>
<accession>A0AAE0BJX2</accession>
<feature type="compositionally biased region" description="Low complexity" evidence="1">
    <location>
        <begin position="157"/>
        <end position="179"/>
    </location>
</feature>
<evidence type="ECO:0000256" key="1">
    <source>
        <dbReference type="SAM" id="MobiDB-lite"/>
    </source>
</evidence>
<sequence>MTQQAWPPTVVADLAWSLFRSVPSEWAKPTSPSGDGAAPPAATADSGAEQPMDTRAVPDAATPTSPTGHAAVPPAATADSAAVQPMDTRAVPEAATPTSPTGVCNLIVADLARSLSRSVPSGWATPTSPTGDAAAPPAATADSTAEQPMDTWAVFDASTPTSPTGDAAAPAAATTDSAAVHPMDTRAVFDAATPTSPPGAAAQETFDHLASVASTRNASGAPALATAGWAGPVATQPWKSMTWAEQLITVRVQNCRAAIQALYDGHQELFNFDMAATCRPVAGRGGARESLSLTTILVRKQQVDEPEFWHIIANMTGRVIQLYVSWPLEDMYAGRDWHWQRGIPQQRALCNGVHLPPRDCGAE</sequence>
<feature type="compositionally biased region" description="Low complexity" evidence="1">
    <location>
        <begin position="124"/>
        <end position="145"/>
    </location>
</feature>
<feature type="region of interest" description="Disordered" evidence="1">
    <location>
        <begin position="118"/>
        <end position="179"/>
    </location>
</feature>
<dbReference type="AlphaFoldDB" id="A0AAE0BJX2"/>